<gene>
    <name evidence="2" type="ORF">PVK06_043342</name>
</gene>
<organism evidence="2 3">
    <name type="scientific">Gossypium arboreum</name>
    <name type="common">Tree cotton</name>
    <name type="synonym">Gossypium nanking</name>
    <dbReference type="NCBI Taxonomy" id="29729"/>
    <lineage>
        <taxon>Eukaryota</taxon>
        <taxon>Viridiplantae</taxon>
        <taxon>Streptophyta</taxon>
        <taxon>Embryophyta</taxon>
        <taxon>Tracheophyta</taxon>
        <taxon>Spermatophyta</taxon>
        <taxon>Magnoliopsida</taxon>
        <taxon>eudicotyledons</taxon>
        <taxon>Gunneridae</taxon>
        <taxon>Pentapetalae</taxon>
        <taxon>rosids</taxon>
        <taxon>malvids</taxon>
        <taxon>Malvales</taxon>
        <taxon>Malvaceae</taxon>
        <taxon>Malvoideae</taxon>
        <taxon>Gossypium</taxon>
    </lineage>
</organism>
<evidence type="ECO:0000256" key="1">
    <source>
        <dbReference type="SAM" id="MobiDB-lite"/>
    </source>
</evidence>
<proteinExistence type="predicted"/>
<evidence type="ECO:0000313" key="2">
    <source>
        <dbReference type="EMBL" id="KAK5775448.1"/>
    </source>
</evidence>
<reference evidence="2 3" key="1">
    <citation type="submission" date="2023-03" db="EMBL/GenBank/DDBJ databases">
        <title>WGS of Gossypium arboreum.</title>
        <authorList>
            <person name="Yu D."/>
        </authorList>
    </citation>
    <scope>NUCLEOTIDE SEQUENCE [LARGE SCALE GENOMIC DNA]</scope>
    <source>
        <tissue evidence="2">Leaf</tissue>
    </source>
</reference>
<name>A0ABR0MNG4_GOSAR</name>
<comment type="caution">
    <text evidence="2">The sequence shown here is derived from an EMBL/GenBank/DDBJ whole genome shotgun (WGS) entry which is preliminary data.</text>
</comment>
<feature type="region of interest" description="Disordered" evidence="1">
    <location>
        <begin position="384"/>
        <end position="405"/>
    </location>
</feature>
<sequence>MFQVWLLWTHHRELSGCYKFFKDKEKEETSEQTSASSVVARDGEYGPWMLVELMSRRGTLDGIKKGNNSKGEKNSGSRFQSVTGLEANLTDEDLSKVSHRDLKKKGKVTSDSQEKISTGKKPGFNGSKKANVGLLVGKLLIGQAYDPKIHNFQKDHNQVGPKTGLVPHTHSAASQQASLDFQQTSSSFDFRQQKAAQASNEAVTVFSKTASATHVSCHNIGENNQPLNSDISESSCPLISNSQFGGDAEHVKVDTSSSVQKQAQHVVHSNPTFEKSSFVNVEVKGGVLEAKNHSAVVFKRSSILEPISEEIEDSVCPFEIKFPREDLKRQITNAKVTSSKEGWKLNKIRKGPGNRFKNSENTHVHFVDSMKRVTELIASEIDGDSANDFSRKKGEREEFSSTGHH</sequence>
<feature type="compositionally biased region" description="Basic and acidic residues" evidence="1">
    <location>
        <begin position="389"/>
        <end position="399"/>
    </location>
</feature>
<keyword evidence="3" id="KW-1185">Reference proteome</keyword>
<evidence type="ECO:0000313" key="3">
    <source>
        <dbReference type="Proteomes" id="UP001358586"/>
    </source>
</evidence>
<feature type="region of interest" description="Disordered" evidence="1">
    <location>
        <begin position="96"/>
        <end position="124"/>
    </location>
</feature>
<protein>
    <submittedName>
        <fullName evidence="2">Uncharacterized protein</fullName>
    </submittedName>
</protein>
<accession>A0ABR0MNG4</accession>
<dbReference type="EMBL" id="JARKNE010000012">
    <property type="protein sequence ID" value="KAK5775448.1"/>
    <property type="molecule type" value="Genomic_DNA"/>
</dbReference>
<feature type="region of interest" description="Disordered" evidence="1">
    <location>
        <begin position="61"/>
        <end position="84"/>
    </location>
</feature>
<dbReference type="Proteomes" id="UP001358586">
    <property type="component" value="Chromosome 12"/>
</dbReference>
<feature type="compositionally biased region" description="Basic and acidic residues" evidence="1">
    <location>
        <begin position="61"/>
        <end position="75"/>
    </location>
</feature>